<dbReference type="NCBIfam" id="TIGR00112">
    <property type="entry name" value="proC"/>
    <property type="match status" value="1"/>
</dbReference>
<dbReference type="PANTHER" id="PTHR11645:SF0">
    <property type="entry name" value="PYRROLINE-5-CARBOXYLATE REDUCTASE 3"/>
    <property type="match status" value="1"/>
</dbReference>
<reference evidence="10" key="3">
    <citation type="journal article" date="2023" name="Microbiol. Resour. Announc.">
        <title>Draft Genome Sequence of Granulicatella sp. Strain S8, Isolated from a Marine Fish, Seriola quinqueradiata.</title>
        <authorList>
            <person name="Lee M."/>
            <person name="Farooq A."/>
            <person name="Jeong J.B."/>
            <person name="Jung M.Y."/>
        </authorList>
    </citation>
    <scope>NUCLEOTIDE SEQUENCE</scope>
    <source>
        <strain evidence="10">S8</strain>
    </source>
</reference>
<evidence type="ECO:0000256" key="1">
    <source>
        <dbReference type="ARBA" id="ARBA00005525"/>
    </source>
</evidence>
<comment type="catalytic activity">
    <reaction evidence="5 7">
        <text>L-proline + NADP(+) = (S)-1-pyrroline-5-carboxylate + NADPH + 2 H(+)</text>
        <dbReference type="Rhea" id="RHEA:14109"/>
        <dbReference type="ChEBI" id="CHEBI:15378"/>
        <dbReference type="ChEBI" id="CHEBI:17388"/>
        <dbReference type="ChEBI" id="CHEBI:57783"/>
        <dbReference type="ChEBI" id="CHEBI:58349"/>
        <dbReference type="ChEBI" id="CHEBI:60039"/>
        <dbReference type="EC" id="1.5.1.2"/>
    </reaction>
</comment>
<dbReference type="Gene3D" id="1.10.3730.10">
    <property type="entry name" value="ProC C-terminal domain-like"/>
    <property type="match status" value="1"/>
</dbReference>
<dbReference type="InterPro" id="IPR008927">
    <property type="entry name" value="6-PGluconate_DH-like_C_sf"/>
</dbReference>
<dbReference type="InterPro" id="IPR053790">
    <property type="entry name" value="P5CR-like_CS"/>
</dbReference>
<reference evidence="10" key="1">
    <citation type="submission" date="2022-07" db="EMBL/GenBank/DDBJ databases">
        <authorList>
            <person name="Jung M.-Y."/>
            <person name="Lee M."/>
        </authorList>
    </citation>
    <scope>NUCLEOTIDE SEQUENCE</scope>
    <source>
        <strain evidence="10">S8</strain>
    </source>
</reference>
<comment type="catalytic activity">
    <reaction evidence="5">
        <text>L-proline + NAD(+) = (S)-1-pyrroline-5-carboxylate + NADH + 2 H(+)</text>
        <dbReference type="Rhea" id="RHEA:14105"/>
        <dbReference type="ChEBI" id="CHEBI:15378"/>
        <dbReference type="ChEBI" id="CHEBI:17388"/>
        <dbReference type="ChEBI" id="CHEBI:57540"/>
        <dbReference type="ChEBI" id="CHEBI:57945"/>
        <dbReference type="ChEBI" id="CHEBI:60039"/>
        <dbReference type="EC" id="1.5.1.2"/>
    </reaction>
</comment>
<dbReference type="Pfam" id="PF14748">
    <property type="entry name" value="P5CR_dimer"/>
    <property type="match status" value="1"/>
</dbReference>
<keyword evidence="3 5" id="KW-0521">NADP</keyword>
<dbReference type="HAMAP" id="MF_01925">
    <property type="entry name" value="P5C_reductase"/>
    <property type="match status" value="1"/>
</dbReference>
<evidence type="ECO:0000259" key="9">
    <source>
        <dbReference type="Pfam" id="PF14748"/>
    </source>
</evidence>
<keyword evidence="4 5" id="KW-0560">Oxidoreductase</keyword>
<dbReference type="PROSITE" id="PS00521">
    <property type="entry name" value="P5CR"/>
    <property type="match status" value="1"/>
</dbReference>
<dbReference type="InterPro" id="IPR028939">
    <property type="entry name" value="P5C_Rdtase_cat_N"/>
</dbReference>
<dbReference type="SUPFAM" id="SSF51735">
    <property type="entry name" value="NAD(P)-binding Rossmann-fold domains"/>
    <property type="match status" value="1"/>
</dbReference>
<feature type="domain" description="Pyrroline-5-carboxylate reductase catalytic N-terminal" evidence="8">
    <location>
        <begin position="6"/>
        <end position="101"/>
    </location>
</feature>
<dbReference type="InterPro" id="IPR036291">
    <property type="entry name" value="NAD(P)-bd_dom_sf"/>
</dbReference>
<comment type="caution">
    <text evidence="10">The sequence shown here is derived from an EMBL/GenBank/DDBJ whole genome shotgun (WGS) entry which is preliminary data.</text>
</comment>
<keyword evidence="5 7" id="KW-0028">Amino-acid biosynthesis</keyword>
<dbReference type="InterPro" id="IPR029036">
    <property type="entry name" value="P5CR_dimer"/>
</dbReference>
<dbReference type="PIRSF" id="PIRSF000193">
    <property type="entry name" value="Pyrrol-5-carb_rd"/>
    <property type="match status" value="1"/>
</dbReference>
<proteinExistence type="inferred from homology"/>
<evidence type="ECO:0000256" key="6">
    <source>
        <dbReference type="NCBIfam" id="TIGR00112"/>
    </source>
</evidence>
<comment type="subcellular location">
    <subcellularLocation>
        <location evidence="5">Cytoplasm</location>
    </subcellularLocation>
</comment>
<evidence type="ECO:0000256" key="4">
    <source>
        <dbReference type="ARBA" id="ARBA00023002"/>
    </source>
</evidence>
<dbReference type="Pfam" id="PF03807">
    <property type="entry name" value="F420_oxidored"/>
    <property type="match status" value="1"/>
</dbReference>
<evidence type="ECO:0000256" key="3">
    <source>
        <dbReference type="ARBA" id="ARBA00022857"/>
    </source>
</evidence>
<evidence type="ECO:0000256" key="5">
    <source>
        <dbReference type="HAMAP-Rule" id="MF_01925"/>
    </source>
</evidence>
<comment type="similarity">
    <text evidence="1 5 7">Belongs to the pyrroline-5-carboxylate reductase family.</text>
</comment>
<comment type="pathway">
    <text evidence="5 7">Amino-acid biosynthesis; L-proline biosynthesis; L-proline from L-glutamate 5-semialdehyde: step 1/1.</text>
</comment>
<feature type="domain" description="Pyrroline-5-carboxylate reductase dimerisation" evidence="9">
    <location>
        <begin position="166"/>
        <end position="270"/>
    </location>
</feature>
<reference evidence="10" key="2">
    <citation type="journal article" date="2023" name="Curr. Microbiol.">
        <title>Granulicatella seriolae sp. nov., a Novel Facultative Anaerobe Isolated from Yellowtail Marine Fish.</title>
        <authorList>
            <person name="Lee M."/>
            <person name="Choi Y.J."/>
            <person name="Farooq A."/>
            <person name="Jeong J.B."/>
            <person name="Jung M.Y."/>
        </authorList>
    </citation>
    <scope>NUCLEOTIDE SEQUENCE</scope>
    <source>
        <strain evidence="10">S8</strain>
    </source>
</reference>
<gene>
    <name evidence="5 10" type="primary">proC</name>
    <name evidence="10" type="ORF">NPA36_01605</name>
</gene>
<evidence type="ECO:0000256" key="7">
    <source>
        <dbReference type="RuleBase" id="RU003903"/>
    </source>
</evidence>
<dbReference type="PANTHER" id="PTHR11645">
    <property type="entry name" value="PYRROLINE-5-CARBOXYLATE REDUCTASE"/>
    <property type="match status" value="1"/>
</dbReference>
<evidence type="ECO:0000313" key="11">
    <source>
        <dbReference type="Proteomes" id="UP001059480"/>
    </source>
</evidence>
<dbReference type="InterPro" id="IPR000304">
    <property type="entry name" value="Pyrroline-COOH_reductase"/>
</dbReference>
<evidence type="ECO:0000259" key="8">
    <source>
        <dbReference type="Pfam" id="PF03807"/>
    </source>
</evidence>
<evidence type="ECO:0000313" key="10">
    <source>
        <dbReference type="EMBL" id="MCQ9209263.1"/>
    </source>
</evidence>
<comment type="function">
    <text evidence="5">Catalyzes the reduction of 1-pyrroline-5-carboxylate (PCA) to L-proline.</text>
</comment>
<sequence>MVEGKKIGVIGLGNMGAAVAIALRKQVPSQSLYLSNRSQKKVDDFIDQYGGKSSTNEEIIRTCDWIFLAVKPKQLHELVPSLKTSYDSSIKKQIFVSMMAGVDLKTLTKTSELEPAPWIRMMPNTPVAIGQGLIAYSLNEQAKKLQVGREFEDLLSQGGGIYLIEETLMDAFSGLAGCGPAFVYQFIEAMSDAGVKNGIPRALAIELAAKTVAGAAQMVTETDKHPAVLKDEVCSPGGSTIEGVSILEKQHFRGTVIEAIDGAVKKTKELGK</sequence>
<evidence type="ECO:0000256" key="2">
    <source>
        <dbReference type="ARBA" id="ARBA00022650"/>
    </source>
</evidence>
<name>A0ABT1WL52_9LACT</name>
<keyword evidence="11" id="KW-1185">Reference proteome</keyword>
<dbReference type="RefSeq" id="WP_256944368.1">
    <property type="nucleotide sequence ID" value="NZ_JANHNZ010000001.1"/>
</dbReference>
<keyword evidence="2 5" id="KW-0641">Proline biosynthesis</keyword>
<accession>A0ABT1WL52</accession>
<dbReference type="GO" id="GO:0004735">
    <property type="term" value="F:pyrroline-5-carboxylate reductase activity"/>
    <property type="evidence" value="ECO:0007669"/>
    <property type="project" value="UniProtKB-EC"/>
</dbReference>
<keyword evidence="5" id="KW-0963">Cytoplasm</keyword>
<dbReference type="EC" id="1.5.1.2" evidence="5 6"/>
<dbReference type="Proteomes" id="UP001059480">
    <property type="component" value="Unassembled WGS sequence"/>
</dbReference>
<dbReference type="Gene3D" id="3.40.50.720">
    <property type="entry name" value="NAD(P)-binding Rossmann-like Domain"/>
    <property type="match status" value="1"/>
</dbReference>
<protein>
    <recommendedName>
        <fullName evidence="5 6">Pyrroline-5-carboxylate reductase</fullName>
        <shortName evidence="5">P5C reductase</shortName>
        <shortName evidence="5">P5CR</shortName>
        <ecNumber evidence="5 6">1.5.1.2</ecNumber>
    </recommendedName>
    <alternativeName>
        <fullName evidence="5">PCA reductase</fullName>
    </alternativeName>
</protein>
<organism evidence="10 11">
    <name type="scientific">Granulicatella seriolae</name>
    <dbReference type="NCBI Taxonomy" id="2967226"/>
    <lineage>
        <taxon>Bacteria</taxon>
        <taxon>Bacillati</taxon>
        <taxon>Bacillota</taxon>
        <taxon>Bacilli</taxon>
        <taxon>Lactobacillales</taxon>
        <taxon>Carnobacteriaceae</taxon>
        <taxon>Granulicatella</taxon>
    </lineage>
</organism>
<dbReference type="EMBL" id="JANHNZ010000001">
    <property type="protein sequence ID" value="MCQ9209263.1"/>
    <property type="molecule type" value="Genomic_DNA"/>
</dbReference>
<dbReference type="SUPFAM" id="SSF48179">
    <property type="entry name" value="6-phosphogluconate dehydrogenase C-terminal domain-like"/>
    <property type="match status" value="1"/>
</dbReference>